<protein>
    <recommendedName>
        <fullName evidence="3">TOMM leader peptide-binding protein</fullName>
    </recommendedName>
</protein>
<dbReference type="Proteomes" id="UP000315353">
    <property type="component" value="Unassembled WGS sequence"/>
</dbReference>
<gene>
    <name evidence="1" type="ORF">CFL01nite_10470</name>
</gene>
<dbReference type="GeneID" id="82879805"/>
<evidence type="ECO:0000313" key="2">
    <source>
        <dbReference type="Proteomes" id="UP000315353"/>
    </source>
</evidence>
<dbReference type="InterPro" id="IPR022291">
    <property type="entry name" value="Bacteriocin_synth_cyclodeHase"/>
</dbReference>
<dbReference type="EMBL" id="BJNB01000012">
    <property type="protein sequence ID" value="GEB97552.1"/>
    <property type="molecule type" value="Genomic_DNA"/>
</dbReference>
<dbReference type="AlphaFoldDB" id="A0AB73B6X7"/>
<accession>A0AB73B6X7</accession>
<evidence type="ECO:0008006" key="3">
    <source>
        <dbReference type="Google" id="ProtNLM"/>
    </source>
</evidence>
<organism evidence="1 2">
    <name type="scientific">Corynebacterium flavescens</name>
    <dbReference type="NCBI Taxonomy" id="28028"/>
    <lineage>
        <taxon>Bacteria</taxon>
        <taxon>Bacillati</taxon>
        <taxon>Actinomycetota</taxon>
        <taxon>Actinomycetes</taxon>
        <taxon>Mycobacteriales</taxon>
        <taxon>Corynebacteriaceae</taxon>
        <taxon>Corynebacterium</taxon>
    </lineage>
</organism>
<sequence>MYDEYQGGELLQLTYGCQAVVREPGVVQFGADATRMGLIEVKGATEVAAVLNALAEPAPRARIIEDLRDCGLGVMASSSLVADLVGYGILRPPAMASYLTILGDSVLAGRLRAMAQSDGFELRTPLGEESLGSYASSLDSDIPVVAVDFLADPVDTANALDGHGLTWLPVSLLDSRGFIGPLRRGEQGPCPLCAHLHRVDADPRWHHVSQQLAQTPGIADPAAIQAVAAQALIQIRKLAGRPLPPGASGATMLNGEVLEVDVYGRNQQRFLNEHRRCPVCFSGALQAISPLLRE</sequence>
<dbReference type="NCBIfam" id="TIGR03882">
    <property type="entry name" value="cyclo_dehyd_2"/>
    <property type="match status" value="1"/>
</dbReference>
<dbReference type="Gene3D" id="3.40.50.720">
    <property type="entry name" value="NAD(P)-binding Rossmann-like Domain"/>
    <property type="match status" value="1"/>
</dbReference>
<reference evidence="1 2" key="1">
    <citation type="submission" date="2019-06" db="EMBL/GenBank/DDBJ databases">
        <title>Whole genome shotgun sequence of Corynebacterium flavescens NBRC 14136.</title>
        <authorList>
            <person name="Hosoyama A."/>
            <person name="Uohara A."/>
            <person name="Ohji S."/>
            <person name="Ichikawa N."/>
        </authorList>
    </citation>
    <scope>NUCLEOTIDE SEQUENCE [LARGE SCALE GENOMIC DNA]</scope>
    <source>
        <strain evidence="1 2">NBRC 14136</strain>
    </source>
</reference>
<comment type="caution">
    <text evidence="1">The sequence shown here is derived from an EMBL/GenBank/DDBJ whole genome shotgun (WGS) entry which is preliminary data.</text>
</comment>
<name>A0AB73B6X7_CORFL</name>
<proteinExistence type="predicted"/>
<dbReference type="RefSeq" id="WP_075729358.1">
    <property type="nucleotide sequence ID" value="NZ_BJNB01000012.1"/>
</dbReference>
<evidence type="ECO:0000313" key="1">
    <source>
        <dbReference type="EMBL" id="GEB97552.1"/>
    </source>
</evidence>